<feature type="domain" description="EF-hand" evidence="5">
    <location>
        <begin position="432"/>
        <end position="467"/>
    </location>
</feature>
<evidence type="ECO:0000256" key="2">
    <source>
        <dbReference type="ARBA" id="ARBA00022737"/>
    </source>
</evidence>
<dbReference type="Gene3D" id="1.10.238.10">
    <property type="entry name" value="EF-hand"/>
    <property type="match status" value="13"/>
</dbReference>
<dbReference type="FunFam" id="1.10.238.10:FF:000121">
    <property type="entry name" value="EF-hand calcium-binding domain-containing protein 6"/>
    <property type="match status" value="3"/>
</dbReference>
<name>B3RRJ3_TRIAD</name>
<feature type="region of interest" description="Disordered" evidence="4">
    <location>
        <begin position="1"/>
        <end position="54"/>
    </location>
</feature>
<dbReference type="KEGG" id="tad:TRIADDRAFT_54259"/>
<dbReference type="Proteomes" id="UP000009022">
    <property type="component" value="Unassembled WGS sequence"/>
</dbReference>
<dbReference type="PROSITE" id="PS00018">
    <property type="entry name" value="EF_HAND_1"/>
    <property type="match status" value="9"/>
</dbReference>
<dbReference type="STRING" id="10228.B3RRJ3"/>
<dbReference type="eggNOG" id="KOG0027">
    <property type="taxonomic scope" value="Eukaryota"/>
</dbReference>
<dbReference type="InterPro" id="IPR018247">
    <property type="entry name" value="EF_Hand_1_Ca_BS"/>
</dbReference>
<feature type="region of interest" description="Disordered" evidence="4">
    <location>
        <begin position="1407"/>
        <end position="1447"/>
    </location>
</feature>
<dbReference type="InterPro" id="IPR052603">
    <property type="entry name" value="EFCB6"/>
</dbReference>
<dbReference type="CTD" id="6752095"/>
<proteinExistence type="predicted"/>
<dbReference type="InterPro" id="IPR015070">
    <property type="entry name" value="EF_hand_DJBP"/>
</dbReference>
<keyword evidence="2" id="KW-0677">Repeat</keyword>
<dbReference type="RefSeq" id="XP_002110882.1">
    <property type="nucleotide sequence ID" value="XM_002110846.1"/>
</dbReference>
<dbReference type="Pfam" id="PF08976">
    <property type="entry name" value="EF-hand_11"/>
    <property type="match status" value="2"/>
</dbReference>
<keyword evidence="7" id="KW-1185">Reference proteome</keyword>
<dbReference type="PROSITE" id="PS50222">
    <property type="entry name" value="EF_HAND_2"/>
    <property type="match status" value="10"/>
</dbReference>
<keyword evidence="3" id="KW-0106">Calcium</keyword>
<reference evidence="6 7" key="1">
    <citation type="journal article" date="2008" name="Nature">
        <title>The Trichoplax genome and the nature of placozoans.</title>
        <authorList>
            <person name="Srivastava M."/>
            <person name="Begovic E."/>
            <person name="Chapman J."/>
            <person name="Putnam N.H."/>
            <person name="Hellsten U."/>
            <person name="Kawashima T."/>
            <person name="Kuo A."/>
            <person name="Mitros T."/>
            <person name="Salamov A."/>
            <person name="Carpenter M.L."/>
            <person name="Signorovitch A.Y."/>
            <person name="Moreno M.A."/>
            <person name="Kamm K."/>
            <person name="Grimwood J."/>
            <person name="Schmutz J."/>
            <person name="Shapiro H."/>
            <person name="Grigoriev I.V."/>
            <person name="Buss L.W."/>
            <person name="Schierwater B."/>
            <person name="Dellaporta S.L."/>
            <person name="Rokhsar D.S."/>
        </authorList>
    </citation>
    <scope>NUCLEOTIDE SEQUENCE [LARGE SCALE GENOMIC DNA]</scope>
    <source>
        <strain evidence="6 7">Grell-BS-1999</strain>
    </source>
</reference>
<dbReference type="PhylomeDB" id="B3RRJ3"/>
<dbReference type="OMA" id="NLCEKRS"/>
<evidence type="ECO:0000259" key="5">
    <source>
        <dbReference type="PROSITE" id="PS50222"/>
    </source>
</evidence>
<dbReference type="SUPFAM" id="SSF47473">
    <property type="entry name" value="EF-hand"/>
    <property type="match status" value="8"/>
</dbReference>
<feature type="region of interest" description="Disordered" evidence="4">
    <location>
        <begin position="1204"/>
        <end position="1250"/>
    </location>
</feature>
<feature type="domain" description="EF-hand" evidence="5">
    <location>
        <begin position="1469"/>
        <end position="1504"/>
    </location>
</feature>
<feature type="domain" description="EF-hand" evidence="5">
    <location>
        <begin position="777"/>
        <end position="812"/>
    </location>
</feature>
<dbReference type="PANTHER" id="PTHR20875">
    <property type="entry name" value="EF-HAND CALCIUM-BINDING DOMAIN-CONTAINING PROTEIN 6-RELATED"/>
    <property type="match status" value="1"/>
</dbReference>
<evidence type="ECO:0000313" key="6">
    <source>
        <dbReference type="EMBL" id="EDV26886.1"/>
    </source>
</evidence>
<dbReference type="HOGENOM" id="CLU_004260_0_0_1"/>
<sequence length="1646" mass="191992">MVKRQDREVGNPPIGLTARGMALSPKSRTAPDTKVSPRPVSNTSRTSPQPYSSHNIHASVTPIIADANLTVSNIESLIASKVNEAWDFIKKGFAIYDESNEGIIRLANFRRVFQTYLFPLTDLQFNEIQAKLPKDDSGNIKYIEFLQSYGARSLTKSPLPRITSHIPNQDSTQFYTIDEIERLIQEKMDTKGKVILKSFRMCDYDRQNKILRNDFRKIMDNFCLRLTDAQFVKLWSKFAGNTSPTLDYVRFLSHFHAIKPEEANGKKPTEPDNAKNRYNTQYKTEKSRYYNVGDANVKSEDSFLQGKSLSQIEGEFLKRVRENYNDLWSTFSAIDEKDDGMIALDRLHRILGKFIFPMPDNLFTQIMDRFGFRATGRMPWKHFMQKFQADALPANGQTLLIRPSHKYNPIMESQKEMQPQDIWNLLNSKIKDGYSSIKQAFLTFDDDKDGRVSHKEMRRIIEKFCFRLGDNQFREIINRLDPNRNGYISYKEFMDIFEEKETADGHKWLKSNHRFNETRKPIAMTWEKAEDILRIKIAENWSTLAKAFGSIDEDKDGAISKSELKRLLNEYAMVIPDEHFKTFWSRCDVNSDGTIQFEEFVQRLGLKINEGDVYGTSTKIHDESDKMEQKRLHDQAARLGKVEQRAHDLTGKMTAEAVMKKLQDSVTQSSSDIRRVFQRYDKDGDGKVSESEFRLVLGGMGLSMSDEQFKILIKKFGFYKGNLSYTDFVDKFDNTRSPLQNDPTVQFHPVQKYKVREQKYTMTAEEVETKLRNKIRDGFQGLREAFYKIDDDHNGAITKSEFRRLLDSMMFVLSDSEFDKLVQKIDFGHRNTLSYQDFLKRFQSIENVEAHPWLFSTHRFNKTKKALNLTHEQVHSLLLSKAENQWNDIAKAFKSFDKDRNGLVSRKEFKIILDDFALTMTDEEFEKLWRIYDTDNSGSIDYREFIYRYSQTLAPGDEGISTQITKESQNRFEHHHQAQKAKHEYIAKMQVRAGKRLTAEEIEARITDRFRDGFTSFRKAFENADHNKDGHLSRKELHDILQALNFHCDEIEYNRFLDRIGLGNKYKLSYEEFLNAFQRGKQADIREVIPKRASPVSYESLPVDKAEQKLRQTVREKLGPIQRALEAFDVDENERIGVKRFRRVLENFCFRLTDPQFKHVLRRLNVSGDLVPYREAISTLSKSDEELTSDWLGKQEEMLAANKKQKRKSIKMNQNKSQMDAILAPDTPQSPAELKEDTPEPKETFTEPIAPIPMNVDSTEINYVEDSPRVEDITDIAAENNFIEQEIAREEPNVELPKQDDTFNNRAPSRNVSALSFSRMSISSQTFQQTEQQFKQFVVSKFYDLIKVLKQNDPSFSGFVYKNDFFKILEEYDFSLEPNQANKLWKKLDNGDEGFINYNNVLRAYANRSGSNTPKLRTPSANRTSPTKRPSMPTPRVGQPSPRLNSGNSVAALVNAEPTEKLIKDKIVSHWKTIRKAFNRFDYHNTGYINEREFKETLEQHRIALDDSQFSLLWEKFSNKDRMRLNYAEFLSYFVLKVKNVEKSPKRAVLPAEEVPKVGDTNVYLADVFIRIKGSIKQQWKSIRRTCKSYDSKNTGYVTQLQFRDILHQYRVDISEDDFFQLMVYYNKDLTNKIQYNEFLKQCLVY</sequence>
<feature type="domain" description="EF-hand" evidence="5">
    <location>
        <begin position="668"/>
        <end position="703"/>
    </location>
</feature>
<dbReference type="CDD" id="cd00051">
    <property type="entry name" value="EFh"/>
    <property type="match status" value="4"/>
</dbReference>
<feature type="domain" description="EF-hand" evidence="5">
    <location>
        <begin position="920"/>
        <end position="955"/>
    </location>
</feature>
<feature type="domain" description="EF-hand" evidence="5">
    <location>
        <begin position="575"/>
        <end position="610"/>
    </location>
</feature>
<feature type="compositionally biased region" description="Polar residues" evidence="4">
    <location>
        <begin position="1408"/>
        <end position="1428"/>
    </location>
</feature>
<protein>
    <recommendedName>
        <fullName evidence="5">EF-hand domain-containing protein</fullName>
    </recommendedName>
</protein>
<dbReference type="Pfam" id="PF13499">
    <property type="entry name" value="EF-hand_7"/>
    <property type="match status" value="5"/>
</dbReference>
<feature type="domain" description="EF-hand" evidence="5">
    <location>
        <begin position="468"/>
        <end position="503"/>
    </location>
</feature>
<dbReference type="Pfam" id="PF13202">
    <property type="entry name" value="EF-hand_5"/>
    <property type="match status" value="1"/>
</dbReference>
<dbReference type="GO" id="GO:0005509">
    <property type="term" value="F:calcium ion binding"/>
    <property type="evidence" value="ECO:0007669"/>
    <property type="project" value="InterPro"/>
</dbReference>
<keyword evidence="1" id="KW-0597">Phosphoprotein</keyword>
<feature type="domain" description="EF-hand" evidence="5">
    <location>
        <begin position="884"/>
        <end position="919"/>
    </location>
</feature>
<feature type="domain" description="EF-hand" evidence="5">
    <location>
        <begin position="1012"/>
        <end position="1047"/>
    </location>
</feature>
<feature type="compositionally biased region" description="Polar residues" evidence="4">
    <location>
        <begin position="39"/>
        <end position="54"/>
    </location>
</feature>
<dbReference type="GeneID" id="6752095"/>
<evidence type="ECO:0000256" key="3">
    <source>
        <dbReference type="ARBA" id="ARBA00022837"/>
    </source>
</evidence>
<dbReference type="GO" id="GO:0005654">
    <property type="term" value="C:nucleoplasm"/>
    <property type="evidence" value="ECO:0000318"/>
    <property type="project" value="GO_Central"/>
</dbReference>
<accession>B3RRJ3</accession>
<evidence type="ECO:0000256" key="4">
    <source>
        <dbReference type="SAM" id="MobiDB-lite"/>
    </source>
</evidence>
<gene>
    <name evidence="6" type="ORF">TRIADDRAFT_54259</name>
</gene>
<dbReference type="PANTHER" id="PTHR20875:SF2">
    <property type="entry name" value="EF-HAND CALCIUM-BINDING DOMAIN-CONTAINING PROTEIN 6"/>
    <property type="match status" value="1"/>
</dbReference>
<dbReference type="SMART" id="SM00054">
    <property type="entry name" value="EFh"/>
    <property type="match status" value="13"/>
</dbReference>
<dbReference type="InterPro" id="IPR002048">
    <property type="entry name" value="EF_hand_dom"/>
</dbReference>
<feature type="compositionally biased region" description="Basic and acidic residues" evidence="4">
    <location>
        <begin position="1233"/>
        <end position="1245"/>
    </location>
</feature>
<dbReference type="FunFam" id="1.10.238.10:FF:000179">
    <property type="entry name" value="EF-hand calcium-binding domain-containing protein 6"/>
    <property type="match status" value="1"/>
</dbReference>
<dbReference type="EMBL" id="DS985243">
    <property type="protein sequence ID" value="EDV26886.1"/>
    <property type="molecule type" value="Genomic_DNA"/>
</dbReference>
<feature type="domain" description="EF-hand" evidence="5">
    <location>
        <begin position="539"/>
        <end position="574"/>
    </location>
</feature>
<dbReference type="InterPro" id="IPR011992">
    <property type="entry name" value="EF-hand-dom_pair"/>
</dbReference>
<dbReference type="InParanoid" id="B3RRJ3"/>
<evidence type="ECO:0000256" key="1">
    <source>
        <dbReference type="ARBA" id="ARBA00022553"/>
    </source>
</evidence>
<organism evidence="6 7">
    <name type="scientific">Trichoplax adhaerens</name>
    <name type="common">Trichoplax reptans</name>
    <dbReference type="NCBI Taxonomy" id="10228"/>
    <lineage>
        <taxon>Eukaryota</taxon>
        <taxon>Metazoa</taxon>
        <taxon>Placozoa</taxon>
        <taxon>Uniplacotomia</taxon>
        <taxon>Trichoplacea</taxon>
        <taxon>Trichoplacidae</taxon>
        <taxon>Trichoplax</taxon>
    </lineage>
</organism>
<evidence type="ECO:0000313" key="7">
    <source>
        <dbReference type="Proteomes" id="UP000009022"/>
    </source>
</evidence>
<dbReference type="OrthoDB" id="26525at2759"/>
<dbReference type="FunCoup" id="B3RRJ3">
    <property type="interactions" value="87"/>
</dbReference>